<dbReference type="Gene3D" id="1.20.5.5260">
    <property type="match status" value="1"/>
</dbReference>
<reference evidence="1 2" key="1">
    <citation type="submission" date="2014-11" db="EMBL/GenBank/DDBJ databases">
        <title>Genome sequencing of Pantoea rodasii ND03.</title>
        <authorList>
            <person name="Muhamad Yunos N.Y."/>
            <person name="Chan K.-G."/>
        </authorList>
    </citation>
    <scope>NUCLEOTIDE SEQUENCE [LARGE SCALE GENOMIC DNA]</scope>
    <source>
        <strain evidence="1 2">ND03</strain>
    </source>
</reference>
<gene>
    <name evidence="1" type="ORF">QU24_02380</name>
</gene>
<protein>
    <submittedName>
        <fullName evidence="1">Two-component-system connector protein YcgZ</fullName>
    </submittedName>
</protein>
<organism evidence="1 2">
    <name type="scientific">Pantoea rodasii</name>
    <dbReference type="NCBI Taxonomy" id="1076549"/>
    <lineage>
        <taxon>Bacteria</taxon>
        <taxon>Pseudomonadati</taxon>
        <taxon>Pseudomonadota</taxon>
        <taxon>Gammaproteobacteria</taxon>
        <taxon>Enterobacterales</taxon>
        <taxon>Erwiniaceae</taxon>
        <taxon>Pantoea</taxon>
    </lineage>
</organism>
<dbReference type="EMBL" id="JTJJ01000011">
    <property type="protein sequence ID" value="KHJ69719.1"/>
    <property type="molecule type" value="Genomic_DNA"/>
</dbReference>
<evidence type="ECO:0000313" key="1">
    <source>
        <dbReference type="EMBL" id="KHJ69719.1"/>
    </source>
</evidence>
<evidence type="ECO:0000313" key="2">
    <source>
        <dbReference type="Proteomes" id="UP000030853"/>
    </source>
</evidence>
<comment type="caution">
    <text evidence="1">The sequence shown here is derived from an EMBL/GenBank/DDBJ whole genome shotgun (WGS) entry which is preliminary data.</text>
</comment>
<dbReference type="InterPro" id="IPR024753">
    <property type="entry name" value="AriR"/>
</dbReference>
<dbReference type="GO" id="GO:0071468">
    <property type="term" value="P:cellular response to acidic pH"/>
    <property type="evidence" value="ECO:0007669"/>
    <property type="project" value="InterPro"/>
</dbReference>
<dbReference type="Pfam" id="PF10798">
    <property type="entry name" value="YmgB"/>
    <property type="match status" value="1"/>
</dbReference>
<dbReference type="AlphaFoldDB" id="A0A0B1RAR6"/>
<sequence length="80" mass="9175">MRQNVTKFPDSASDIAHYFSKASAPTQQETLGQIVVEILRAGKNLNRKAICTKLLRRLEVAANQEEERHYQTLIGMLFER</sequence>
<name>A0A0B1RAR6_9GAMM</name>
<dbReference type="RefSeq" id="WP_039328007.1">
    <property type="nucleotide sequence ID" value="NZ_JTJJ01000011.1"/>
</dbReference>
<dbReference type="NCBIfam" id="NF040640">
    <property type="entry name" value="YcgZ_fam"/>
    <property type="match status" value="1"/>
</dbReference>
<dbReference type="Proteomes" id="UP000030853">
    <property type="component" value="Unassembled WGS sequence"/>
</dbReference>
<accession>A0A0B1RAR6</accession>
<proteinExistence type="predicted"/>